<feature type="transmembrane region" description="Helical" evidence="1">
    <location>
        <begin position="30"/>
        <end position="51"/>
    </location>
</feature>
<organism evidence="2 3">
    <name type="scientific">Thermobifida alba</name>
    <name type="common">Thermomonospora alba</name>
    <dbReference type="NCBI Taxonomy" id="53522"/>
    <lineage>
        <taxon>Bacteria</taxon>
        <taxon>Bacillati</taxon>
        <taxon>Actinomycetota</taxon>
        <taxon>Actinomycetes</taxon>
        <taxon>Streptosporangiales</taxon>
        <taxon>Nocardiopsidaceae</taxon>
        <taxon>Thermobifida</taxon>
    </lineage>
</organism>
<evidence type="ECO:0000313" key="2">
    <source>
        <dbReference type="EMBL" id="UPT22322.1"/>
    </source>
</evidence>
<dbReference type="Proteomes" id="UP000832041">
    <property type="component" value="Chromosome"/>
</dbReference>
<sequence length="188" mass="19872">MGETVGTEVERSFPGGFLRLPFRGRTWRRTLYAVVSPLVGLCLLVVALFGGHRAAARVRRRLAVRLLDASPGRSVPTWPRVVGHALFGLPLDVLASVVAGYGWAVVVLNIAYPVRLLAEPDTASLTADAWGGPTLAGAWLVHGLAGLVALWLVPLLVVGITQVQLALASALLWPPAEPVSPPRGAGTR</sequence>
<feature type="transmembrane region" description="Helical" evidence="1">
    <location>
        <begin position="93"/>
        <end position="114"/>
    </location>
</feature>
<accession>A0ABY4L8A3</accession>
<name>A0ABY4L8A3_THEAE</name>
<evidence type="ECO:0000313" key="3">
    <source>
        <dbReference type="Proteomes" id="UP000832041"/>
    </source>
</evidence>
<dbReference type="RefSeq" id="WP_248590805.1">
    <property type="nucleotide sequence ID" value="NZ_BAABEB010000039.1"/>
</dbReference>
<keyword evidence="1" id="KW-0812">Transmembrane</keyword>
<protein>
    <recommendedName>
        <fullName evidence="4">Sensor domain-containing protein</fullName>
    </recommendedName>
</protein>
<keyword evidence="1" id="KW-0472">Membrane</keyword>
<keyword evidence="1" id="KW-1133">Transmembrane helix</keyword>
<feature type="transmembrane region" description="Helical" evidence="1">
    <location>
        <begin position="134"/>
        <end position="158"/>
    </location>
</feature>
<keyword evidence="3" id="KW-1185">Reference proteome</keyword>
<reference evidence="2 3" key="1">
    <citation type="submission" date="2020-04" db="EMBL/GenBank/DDBJ databases">
        <title>Thermobifida alba genome sequencing and assembly.</title>
        <authorList>
            <person name="Luzics S."/>
            <person name="Horvath B."/>
            <person name="Nagy I."/>
            <person name="Toth A."/>
            <person name="Nagy I."/>
            <person name="Kukolya J."/>
        </authorList>
    </citation>
    <scope>NUCLEOTIDE SEQUENCE [LARGE SCALE GENOMIC DNA]</scope>
    <source>
        <strain evidence="2 3">DSM 43795</strain>
    </source>
</reference>
<evidence type="ECO:0000256" key="1">
    <source>
        <dbReference type="SAM" id="Phobius"/>
    </source>
</evidence>
<gene>
    <name evidence="2" type="ORF">FOF52_16230</name>
</gene>
<proteinExistence type="predicted"/>
<dbReference type="EMBL" id="CP051627">
    <property type="protein sequence ID" value="UPT22322.1"/>
    <property type="molecule type" value="Genomic_DNA"/>
</dbReference>
<evidence type="ECO:0008006" key="4">
    <source>
        <dbReference type="Google" id="ProtNLM"/>
    </source>
</evidence>